<dbReference type="EnsemblProtists" id="PYU1_T002675">
    <property type="protein sequence ID" value="PYU1_T002675"/>
    <property type="gene ID" value="PYU1_G002672"/>
</dbReference>
<evidence type="ECO:0000313" key="8">
    <source>
        <dbReference type="Proteomes" id="UP000019132"/>
    </source>
</evidence>
<keyword evidence="5" id="KW-0067">ATP-binding</keyword>
<dbReference type="EC" id="2.7.1.158" evidence="1"/>
<dbReference type="eggNOG" id="KOG4749">
    <property type="taxonomic scope" value="Eukaryota"/>
</dbReference>
<keyword evidence="4" id="KW-0418">Kinase</keyword>
<evidence type="ECO:0000256" key="4">
    <source>
        <dbReference type="ARBA" id="ARBA00022777"/>
    </source>
</evidence>
<dbReference type="VEuPathDB" id="FungiDB:PYU1_G002672"/>
<evidence type="ECO:0000256" key="1">
    <source>
        <dbReference type="ARBA" id="ARBA00012023"/>
    </source>
</evidence>
<keyword evidence="2" id="KW-0808">Transferase</keyword>
<dbReference type="EMBL" id="GL376628">
    <property type="status" value="NOT_ANNOTATED_CDS"/>
    <property type="molecule type" value="Genomic_DNA"/>
</dbReference>
<dbReference type="InterPro" id="IPR009286">
    <property type="entry name" value="Ins_P5_2-kin"/>
</dbReference>
<sequence>MEFKGKLLRVKKCDIDDKTHATVAAKKKKKVARKPTSEKPYVPHYPHPRQVLQYATDEIMPYLAALDPKATPPICSNGASSSSHIVVQKGKAAKPPMYGQLGENGRHYRQRHRFIQVAELIEVDQSFLTQLNEQLLTLESRPAHRRHSQIDVSLKCVMVLPDVTLPPPDDASLLFSEDDLDNIPTDFIVPDVDEDDAMTAASTIDLTDEEQSDALLDELEDDTAEVRRSIAVANKEQQEQHAIVSALLPPNGTDCEVDSNEEDETDIVPAQLVMSTVAPRLRRLLSSYHRNIFDCCFRNICVEIKPKIGFKPKGPLIPDIKKKVCRFCMHQHYKKSAGKVEEISQYCPLDLFSRDPVRIRKALRALQRTPQNNFKVFVRSNQDEVVNVITGLNADALPKGASQSRYSQFCRRKRMGFRRSCHSIGAETEIKFGNLGDGSTDSFEDAHHDELIPDVVELITEVLMKLEILDDLKKMQLLDHISVDGMWHIQKLLHRLEQVATQESYAGNNDKKKGVTLGYLVDALRTKYVQDREEVEQDEGVERAGSLARCLAFLRVALHQVPDIDVVRGVKSWEDLGLAAFQEFYRQLLQRFQVATTLKDCSMLLCLRRSADDKNAQSRTAGLSGSGSRSPCTQKAQKQASKQVRRFEHLREYEHPVAFRDMTFNCVVAVVDLDVKSHKSVEDYYRLDEKIVDNFLQEFGDHGVEEELCRE</sequence>
<dbReference type="Gene3D" id="3.30.200.110">
    <property type="entry name" value="Inositol-pentakisphosphate 2-kinase, N-lobe"/>
    <property type="match status" value="1"/>
</dbReference>
<dbReference type="Pfam" id="PF06090">
    <property type="entry name" value="Ins_P5_2-kin"/>
    <property type="match status" value="1"/>
</dbReference>
<dbReference type="PANTHER" id="PTHR14456">
    <property type="entry name" value="INOSITOL POLYPHOSPHATE KINASE 1"/>
    <property type="match status" value="1"/>
</dbReference>
<accession>K3WCI4</accession>
<evidence type="ECO:0000256" key="3">
    <source>
        <dbReference type="ARBA" id="ARBA00022741"/>
    </source>
</evidence>
<reference evidence="8" key="2">
    <citation type="submission" date="2010-04" db="EMBL/GenBank/DDBJ databases">
        <authorList>
            <person name="Buell R."/>
            <person name="Hamilton J."/>
            <person name="Hostetler J."/>
        </authorList>
    </citation>
    <scope>NUCLEOTIDE SEQUENCE [LARGE SCALE GENOMIC DNA]</scope>
    <source>
        <strain evidence="8">DAOM:BR144</strain>
    </source>
</reference>
<dbReference type="GO" id="GO:0035299">
    <property type="term" value="F:inositol-1,3,4,5,6-pentakisphosphate 2-kinase activity"/>
    <property type="evidence" value="ECO:0007669"/>
    <property type="project" value="UniProtKB-EC"/>
</dbReference>
<dbReference type="STRING" id="431595.K3WCI4"/>
<dbReference type="OMA" id="DCCFRNI"/>
<organism evidence="7 8">
    <name type="scientific">Globisporangium ultimum (strain ATCC 200006 / CBS 805.95 / DAOM BR144)</name>
    <name type="common">Pythium ultimum</name>
    <dbReference type="NCBI Taxonomy" id="431595"/>
    <lineage>
        <taxon>Eukaryota</taxon>
        <taxon>Sar</taxon>
        <taxon>Stramenopiles</taxon>
        <taxon>Oomycota</taxon>
        <taxon>Peronosporomycetes</taxon>
        <taxon>Pythiales</taxon>
        <taxon>Pythiaceae</taxon>
        <taxon>Globisporangium</taxon>
    </lineage>
</organism>
<evidence type="ECO:0000313" key="7">
    <source>
        <dbReference type="EnsemblProtists" id="PYU1_T002675"/>
    </source>
</evidence>
<name>K3WCI4_GLOUD</name>
<evidence type="ECO:0000256" key="5">
    <source>
        <dbReference type="ARBA" id="ARBA00022840"/>
    </source>
</evidence>
<dbReference type="PANTHER" id="PTHR14456:SF2">
    <property type="entry name" value="INOSITOL-PENTAKISPHOSPHATE 2-KINASE"/>
    <property type="match status" value="1"/>
</dbReference>
<proteinExistence type="predicted"/>
<dbReference type="HOGENOM" id="CLU_397160_0_0_1"/>
<evidence type="ECO:0000256" key="6">
    <source>
        <dbReference type="ARBA" id="ARBA00029574"/>
    </source>
</evidence>
<dbReference type="GO" id="GO:0032958">
    <property type="term" value="P:inositol phosphate biosynthetic process"/>
    <property type="evidence" value="ECO:0007669"/>
    <property type="project" value="TreeGrafter"/>
</dbReference>
<dbReference type="GO" id="GO:0005634">
    <property type="term" value="C:nucleus"/>
    <property type="evidence" value="ECO:0007669"/>
    <property type="project" value="TreeGrafter"/>
</dbReference>
<dbReference type="Proteomes" id="UP000019132">
    <property type="component" value="Unassembled WGS sequence"/>
</dbReference>
<keyword evidence="8" id="KW-1185">Reference proteome</keyword>
<dbReference type="InterPro" id="IPR043001">
    <property type="entry name" value="IP5_2-K_N_lobe"/>
</dbReference>
<reference evidence="7" key="3">
    <citation type="submission" date="2015-02" db="UniProtKB">
        <authorList>
            <consortium name="EnsemblProtists"/>
        </authorList>
    </citation>
    <scope>IDENTIFICATION</scope>
    <source>
        <strain evidence="7">DAOM BR144</strain>
    </source>
</reference>
<reference evidence="8" key="1">
    <citation type="journal article" date="2010" name="Genome Biol.">
        <title>Genome sequence of the necrotrophic plant pathogen Pythium ultimum reveals original pathogenicity mechanisms and effector repertoire.</title>
        <authorList>
            <person name="Levesque C.A."/>
            <person name="Brouwer H."/>
            <person name="Cano L."/>
            <person name="Hamilton J.P."/>
            <person name="Holt C."/>
            <person name="Huitema E."/>
            <person name="Raffaele S."/>
            <person name="Robideau G.P."/>
            <person name="Thines M."/>
            <person name="Win J."/>
            <person name="Zerillo M.M."/>
            <person name="Beakes G.W."/>
            <person name="Boore J.L."/>
            <person name="Busam D."/>
            <person name="Dumas B."/>
            <person name="Ferriera S."/>
            <person name="Fuerstenberg S.I."/>
            <person name="Gachon C.M."/>
            <person name="Gaulin E."/>
            <person name="Govers F."/>
            <person name="Grenville-Briggs L."/>
            <person name="Horner N."/>
            <person name="Hostetler J."/>
            <person name="Jiang R.H."/>
            <person name="Johnson J."/>
            <person name="Krajaejun T."/>
            <person name="Lin H."/>
            <person name="Meijer H.J."/>
            <person name="Moore B."/>
            <person name="Morris P."/>
            <person name="Phuntmart V."/>
            <person name="Puiu D."/>
            <person name="Shetty J."/>
            <person name="Stajich J.E."/>
            <person name="Tripathy S."/>
            <person name="Wawra S."/>
            <person name="van West P."/>
            <person name="Whitty B.R."/>
            <person name="Coutinho P.M."/>
            <person name="Henrissat B."/>
            <person name="Martin F."/>
            <person name="Thomas P.D."/>
            <person name="Tyler B.M."/>
            <person name="De Vries R.P."/>
            <person name="Kamoun S."/>
            <person name="Yandell M."/>
            <person name="Tisserat N."/>
            <person name="Buell C.R."/>
        </authorList>
    </citation>
    <scope>NUCLEOTIDE SEQUENCE</scope>
    <source>
        <strain evidence="8">DAOM:BR144</strain>
    </source>
</reference>
<protein>
    <recommendedName>
        <fullName evidence="1">inositol-pentakisphosphate 2-kinase</fullName>
        <ecNumber evidence="1">2.7.1.158</ecNumber>
    </recommendedName>
    <alternativeName>
        <fullName evidence="6">Ins(1,3,4,5,6)P5 2-kinase</fullName>
    </alternativeName>
</protein>
<keyword evidence="3" id="KW-0547">Nucleotide-binding</keyword>
<dbReference type="AlphaFoldDB" id="K3WCI4"/>
<evidence type="ECO:0000256" key="2">
    <source>
        <dbReference type="ARBA" id="ARBA00022679"/>
    </source>
</evidence>
<dbReference type="GO" id="GO:0005524">
    <property type="term" value="F:ATP binding"/>
    <property type="evidence" value="ECO:0007669"/>
    <property type="project" value="UniProtKB-KW"/>
</dbReference>
<dbReference type="InParanoid" id="K3WCI4"/>